<dbReference type="SMART" id="SM00342">
    <property type="entry name" value="HTH_ARAC"/>
    <property type="match status" value="1"/>
</dbReference>
<keyword evidence="3" id="KW-0804">Transcription</keyword>
<reference evidence="5 6" key="1">
    <citation type="journal article" date="2013" name="PLoS ONE">
        <title>Genomic Analysis by Deep Sequencing of the Probiotic Lactobacillus brevis KB290 Harboring Nine Plasmids Reveals Genomic Stability.</title>
        <authorList>
            <person name="Fukao M."/>
            <person name="Oshima K."/>
            <person name="Morita H."/>
            <person name="Toh H."/>
            <person name="Suda W."/>
            <person name="Kim S.W."/>
            <person name="Suzuki S."/>
            <person name="Yakabe T."/>
            <person name="Hattori M."/>
            <person name="Yajima N."/>
        </authorList>
    </citation>
    <scope>NUCLEOTIDE SEQUENCE [LARGE SCALE GENOMIC DNA]</scope>
    <source>
        <strain evidence="5 6">KB290</strain>
    </source>
</reference>
<dbReference type="SUPFAM" id="SSF46689">
    <property type="entry name" value="Homeodomain-like"/>
    <property type="match status" value="1"/>
</dbReference>
<evidence type="ECO:0000313" key="6">
    <source>
        <dbReference type="Proteomes" id="UP000012042"/>
    </source>
</evidence>
<dbReference type="SUPFAM" id="SSF51215">
    <property type="entry name" value="Regulatory protein AraC"/>
    <property type="match status" value="1"/>
</dbReference>
<dbReference type="PANTHER" id="PTHR43280">
    <property type="entry name" value="ARAC-FAMILY TRANSCRIPTIONAL REGULATOR"/>
    <property type="match status" value="1"/>
</dbReference>
<feature type="domain" description="HTH araC/xylS-type" evidence="4">
    <location>
        <begin position="226"/>
        <end position="327"/>
    </location>
</feature>
<protein>
    <recommendedName>
        <fullName evidence="4">HTH araC/xylS-type domain-containing protein</fullName>
    </recommendedName>
</protein>
<dbReference type="AlphaFoldDB" id="M5AC60"/>
<evidence type="ECO:0000256" key="1">
    <source>
        <dbReference type="ARBA" id="ARBA00023015"/>
    </source>
</evidence>
<evidence type="ECO:0000256" key="2">
    <source>
        <dbReference type="ARBA" id="ARBA00023125"/>
    </source>
</evidence>
<dbReference type="InterPro" id="IPR018062">
    <property type="entry name" value="HTH_AraC-typ_CS"/>
</dbReference>
<dbReference type="InterPro" id="IPR009057">
    <property type="entry name" value="Homeodomain-like_sf"/>
</dbReference>
<gene>
    <name evidence="5" type="ORF">LVISKB_0242</name>
</gene>
<dbReference type="PROSITE" id="PS00041">
    <property type="entry name" value="HTH_ARAC_FAMILY_1"/>
    <property type="match status" value="1"/>
</dbReference>
<keyword evidence="1" id="KW-0805">Transcription regulation</keyword>
<dbReference type="Proteomes" id="UP000012042">
    <property type="component" value="Chromosome"/>
</dbReference>
<dbReference type="PRINTS" id="PR00032">
    <property type="entry name" value="HTHARAC"/>
</dbReference>
<dbReference type="Gene3D" id="2.60.120.10">
    <property type="entry name" value="Jelly Rolls"/>
    <property type="match status" value="1"/>
</dbReference>
<dbReference type="InterPro" id="IPR014710">
    <property type="entry name" value="RmlC-like_jellyroll"/>
</dbReference>
<dbReference type="KEGG" id="lbk:LVISKB_0242"/>
<proteinExistence type="predicted"/>
<dbReference type="Pfam" id="PF02311">
    <property type="entry name" value="AraC_binding"/>
    <property type="match status" value="1"/>
</dbReference>
<dbReference type="PATRIC" id="fig|1001583.3.peg.237"/>
<dbReference type="PANTHER" id="PTHR43280:SF28">
    <property type="entry name" value="HTH-TYPE TRANSCRIPTIONAL ACTIVATOR RHAS"/>
    <property type="match status" value="1"/>
</dbReference>
<dbReference type="Gene3D" id="1.10.10.60">
    <property type="entry name" value="Homeodomain-like"/>
    <property type="match status" value="2"/>
</dbReference>
<dbReference type="Pfam" id="PF12833">
    <property type="entry name" value="HTH_18"/>
    <property type="match status" value="1"/>
</dbReference>
<dbReference type="InterPro" id="IPR003313">
    <property type="entry name" value="AraC-bd"/>
</dbReference>
<sequence length="331" mass="38376">MSLTHRFCKRLPGNYYRLVYACTWLCSAKKDPNQTFGRKKLTMDILKNAHRLPVLDWNLNFFGGHYQQVANDWFVPQDKHQAFELIFILHGQECLTIEHEKYHLNQGDFVLIPPGFRHTAQAIDQLTYFCFHFDLDEPNFIVQLIQNSPVFFPKMDPINREIRPILGAMVELVSPTTTYSFEDKMQIQIYLSQILMAFNRLIPTKTASTNANQSRYAKIIAETLKSTLNEAILHPIDETSIQISIADLMSSIGISEGYGNRLFKEAYGFSPQQYLSTLKLKWAKKMLLKPQFSVSEIAQTLGYQNASHFSRQFKRWTAMSPKTYRQIVAKN</sequence>
<dbReference type="PROSITE" id="PS01124">
    <property type="entry name" value="HTH_ARAC_FAMILY_2"/>
    <property type="match status" value="1"/>
</dbReference>
<dbReference type="InterPro" id="IPR037923">
    <property type="entry name" value="HTH-like"/>
</dbReference>
<name>M5AC60_LEVBR</name>
<dbReference type="GO" id="GO:0003700">
    <property type="term" value="F:DNA-binding transcription factor activity"/>
    <property type="evidence" value="ECO:0007669"/>
    <property type="project" value="InterPro"/>
</dbReference>
<dbReference type="HOGENOM" id="CLU_000445_88_6_9"/>
<organism evidence="5 6">
    <name type="scientific">Levilactobacillus brevis KB290</name>
    <dbReference type="NCBI Taxonomy" id="1001583"/>
    <lineage>
        <taxon>Bacteria</taxon>
        <taxon>Bacillati</taxon>
        <taxon>Bacillota</taxon>
        <taxon>Bacilli</taxon>
        <taxon>Lactobacillales</taxon>
        <taxon>Lactobacillaceae</taxon>
        <taxon>Levilactobacillus</taxon>
    </lineage>
</organism>
<dbReference type="EMBL" id="AP012167">
    <property type="protein sequence ID" value="BAN05877.1"/>
    <property type="molecule type" value="Genomic_DNA"/>
</dbReference>
<accession>M5AC60</accession>
<keyword evidence="2" id="KW-0238">DNA-binding</keyword>
<dbReference type="InterPro" id="IPR018060">
    <property type="entry name" value="HTH_AraC"/>
</dbReference>
<dbReference type="GO" id="GO:0043565">
    <property type="term" value="F:sequence-specific DNA binding"/>
    <property type="evidence" value="ECO:0007669"/>
    <property type="project" value="InterPro"/>
</dbReference>
<evidence type="ECO:0000313" key="5">
    <source>
        <dbReference type="EMBL" id="BAN05877.1"/>
    </source>
</evidence>
<dbReference type="InterPro" id="IPR020449">
    <property type="entry name" value="Tscrpt_reg_AraC-type_HTH"/>
</dbReference>
<evidence type="ECO:0000259" key="4">
    <source>
        <dbReference type="PROSITE" id="PS01124"/>
    </source>
</evidence>
<evidence type="ECO:0000256" key="3">
    <source>
        <dbReference type="ARBA" id="ARBA00023163"/>
    </source>
</evidence>